<proteinExistence type="predicted"/>
<organism evidence="1">
    <name type="scientific">mine drainage metagenome</name>
    <dbReference type="NCBI Taxonomy" id="410659"/>
    <lineage>
        <taxon>unclassified sequences</taxon>
        <taxon>metagenomes</taxon>
        <taxon>ecological metagenomes</taxon>
    </lineage>
</organism>
<evidence type="ECO:0000313" key="1">
    <source>
        <dbReference type="EMBL" id="OIQ67971.1"/>
    </source>
</evidence>
<accession>A0A1J5PRQ8</accession>
<dbReference type="EMBL" id="MLJW01005584">
    <property type="protein sequence ID" value="OIQ67971.1"/>
    <property type="molecule type" value="Genomic_DNA"/>
</dbReference>
<evidence type="ECO:0008006" key="2">
    <source>
        <dbReference type="Google" id="ProtNLM"/>
    </source>
</evidence>
<reference evidence="1" key="1">
    <citation type="submission" date="2016-10" db="EMBL/GenBank/DDBJ databases">
        <title>Sequence of Gallionella enrichment culture.</title>
        <authorList>
            <person name="Poehlein A."/>
            <person name="Muehling M."/>
            <person name="Daniel R."/>
        </authorList>
    </citation>
    <scope>NUCLEOTIDE SEQUENCE</scope>
</reference>
<dbReference type="AlphaFoldDB" id="A0A1J5PRQ8"/>
<gene>
    <name evidence="1" type="ORF">GALL_504430</name>
</gene>
<protein>
    <recommendedName>
        <fullName evidence="2">Outer membrane protein beta-barrel domain-containing protein</fullName>
    </recommendedName>
</protein>
<comment type="caution">
    <text evidence="1">The sequence shown here is derived from an EMBL/GenBank/DDBJ whole genome shotgun (WGS) entry which is preliminary data.</text>
</comment>
<sequence>MRSDSSGYKPIIPLGGFYQGFIKYFLGGGFRIFYGFSSNSYSVNKFNSSISGISPIVNYGLLIEAQFKLYRGLFFNYDFISNYGIGHLNTNNQQMGLSYDLNMGNNFFIIPTSNLSFFKINQKNNLLYNKDFYDIGTKVGYLLGSRLIFVGAQYSPTASNYHSAQISLTPNRLTLSLGITLKFIKQ</sequence>
<name>A0A1J5PRQ8_9ZZZZ</name>